<reference evidence="2" key="1">
    <citation type="submission" date="2016-10" db="EMBL/GenBank/DDBJ databases">
        <authorList>
            <person name="Varghese N."/>
            <person name="Submissions S."/>
        </authorList>
    </citation>
    <scope>NUCLEOTIDE SEQUENCE [LARGE SCALE GENOMIC DNA]</scope>
    <source>
        <strain evidence="2">CGMCC 1.7655</strain>
    </source>
</reference>
<dbReference type="AlphaFoldDB" id="A0A1G9MQT9"/>
<accession>A0A1G9MQT9</accession>
<name>A0A1G9MQT9_9RHOB</name>
<evidence type="ECO:0000313" key="2">
    <source>
        <dbReference type="Proteomes" id="UP000199555"/>
    </source>
</evidence>
<protein>
    <submittedName>
        <fullName evidence="1">Uncharacterized protein</fullName>
    </submittedName>
</protein>
<proteinExistence type="predicted"/>
<evidence type="ECO:0000313" key="1">
    <source>
        <dbReference type="EMBL" id="SDL76628.1"/>
    </source>
</evidence>
<keyword evidence="2" id="KW-1185">Reference proteome</keyword>
<sequence>MVAAQLAPQAAAEFRKEWCEGQDLFNSVHQVAQSKLELFAPDALCAKLLCKGLDMFSLIEDRRKIEAKGQSLASAMVTNHEALAIGTVAPKDQSGRNQVAERSLEGTGADVVETLKDRSVGGKDHLVILSLQKAREGFKGCEMAGFEPIGGLAFTQIANDRPESAIARACAIDPVPGGG</sequence>
<dbReference type="EMBL" id="FNGE01000023">
    <property type="protein sequence ID" value="SDL76628.1"/>
    <property type="molecule type" value="Genomic_DNA"/>
</dbReference>
<dbReference type="Proteomes" id="UP000199555">
    <property type="component" value="Unassembled WGS sequence"/>
</dbReference>
<gene>
    <name evidence="1" type="ORF">SAMN04487971_1237</name>
</gene>
<organism evidence="1 2">
    <name type="scientific">Paracoccus chinensis</name>
    <dbReference type="NCBI Taxonomy" id="525640"/>
    <lineage>
        <taxon>Bacteria</taxon>
        <taxon>Pseudomonadati</taxon>
        <taxon>Pseudomonadota</taxon>
        <taxon>Alphaproteobacteria</taxon>
        <taxon>Rhodobacterales</taxon>
        <taxon>Paracoccaceae</taxon>
        <taxon>Paracoccus</taxon>
    </lineage>
</organism>